<evidence type="ECO:0000259" key="2">
    <source>
        <dbReference type="Pfam" id="PF14242"/>
    </source>
</evidence>
<dbReference type="InterPro" id="IPR025642">
    <property type="entry name" value="DUF4342"/>
</dbReference>
<dbReference type="InterPro" id="IPR009060">
    <property type="entry name" value="UBA-like_sf"/>
</dbReference>
<sequence length="244" mass="26499">MEITLEKIELVKDRTGATYKEAKDALEKADGNVVDAIIAIEENIDEQSSSRKFGEQGEALIDKMKEVIKKGNISKIVVKRNDDVLINIPLNVGVLGAVVAPWGIVIGVLAAFSFKCKIELIKDDGSVVDITDKAGNIYDDAVTKGGEIYGGIKEKAPGVYESVREKGGDAVNKAKDMAKDATDAAFTAAGNKFGKSSSDDDIIDIDICDKDCETCTEPCEDRCDDCEYDKYHGEETKEDNKTEE</sequence>
<feature type="domain" description="DUF4342" evidence="2">
    <location>
        <begin position="48"/>
        <end position="122"/>
    </location>
</feature>
<keyword evidence="4" id="KW-1185">Reference proteome</keyword>
<proteinExistence type="predicted"/>
<dbReference type="Proteomes" id="UP000295500">
    <property type="component" value="Unassembled WGS sequence"/>
</dbReference>
<evidence type="ECO:0000313" key="3">
    <source>
        <dbReference type="EMBL" id="TDP54590.1"/>
    </source>
</evidence>
<keyword evidence="1" id="KW-0812">Transmembrane</keyword>
<keyword evidence="1" id="KW-1133">Transmembrane helix</keyword>
<dbReference type="Pfam" id="PF14242">
    <property type="entry name" value="DUF4342"/>
    <property type="match status" value="1"/>
</dbReference>
<dbReference type="AlphaFoldDB" id="A0A4R6Q1E9"/>
<name>A0A4R6Q1E9_9FIRM</name>
<accession>A0A4R6Q1E9</accession>
<keyword evidence="1" id="KW-0472">Membrane</keyword>
<dbReference type="Gene3D" id="1.10.8.10">
    <property type="entry name" value="DNA helicase RuvA subunit, C-terminal domain"/>
    <property type="match status" value="1"/>
</dbReference>
<evidence type="ECO:0000313" key="4">
    <source>
        <dbReference type="Proteomes" id="UP000295500"/>
    </source>
</evidence>
<dbReference type="EMBL" id="SNXO01000021">
    <property type="protein sequence ID" value="TDP54590.1"/>
    <property type="molecule type" value="Genomic_DNA"/>
</dbReference>
<dbReference type="SUPFAM" id="SSF46934">
    <property type="entry name" value="UBA-like"/>
    <property type="match status" value="1"/>
</dbReference>
<protein>
    <submittedName>
        <fullName evidence="3">Uncharacterized protein DUF4342</fullName>
    </submittedName>
</protein>
<dbReference type="RefSeq" id="WP_133528653.1">
    <property type="nucleotide sequence ID" value="NZ_SNXO01000021.1"/>
</dbReference>
<feature type="transmembrane region" description="Helical" evidence="1">
    <location>
        <begin position="88"/>
        <end position="112"/>
    </location>
</feature>
<reference evidence="3 4" key="1">
    <citation type="submission" date="2019-03" db="EMBL/GenBank/DDBJ databases">
        <title>Genomic Encyclopedia of Type Strains, Phase IV (KMG-IV): sequencing the most valuable type-strain genomes for metagenomic binning, comparative biology and taxonomic classification.</title>
        <authorList>
            <person name="Goeker M."/>
        </authorList>
    </citation>
    <scope>NUCLEOTIDE SEQUENCE [LARGE SCALE GENOMIC DNA]</scope>
    <source>
        <strain evidence="3 4">DSM 28287</strain>
    </source>
</reference>
<comment type="caution">
    <text evidence="3">The sequence shown here is derived from an EMBL/GenBank/DDBJ whole genome shotgun (WGS) entry which is preliminary data.</text>
</comment>
<dbReference type="OrthoDB" id="129626at2"/>
<gene>
    <name evidence="3" type="ORF">EV211_12142</name>
</gene>
<organism evidence="3 4">
    <name type="scientific">Aminicella lysinilytica</name>
    <dbReference type="NCBI Taxonomy" id="433323"/>
    <lineage>
        <taxon>Bacteria</taxon>
        <taxon>Bacillati</taxon>
        <taxon>Bacillota</taxon>
        <taxon>Clostridia</taxon>
        <taxon>Peptostreptococcales</taxon>
        <taxon>Anaerovoracaceae</taxon>
        <taxon>Aminicella</taxon>
    </lineage>
</organism>
<evidence type="ECO:0000256" key="1">
    <source>
        <dbReference type="SAM" id="Phobius"/>
    </source>
</evidence>